<dbReference type="PANTHER" id="PTHR23061:SF12">
    <property type="entry name" value="DNA POLYMERASE ALPHA SUBUNIT B"/>
    <property type="match status" value="1"/>
</dbReference>
<keyword evidence="5" id="KW-0539">Nucleus</keyword>
<comment type="subcellular location">
    <subcellularLocation>
        <location evidence="1">Nucleus</location>
    </subcellularLocation>
</comment>
<evidence type="ECO:0000256" key="5">
    <source>
        <dbReference type="ARBA" id="ARBA00023242"/>
    </source>
</evidence>
<feature type="domain" description="DNA polymerase alpha/delta/epsilon subunit B" evidence="6">
    <location>
        <begin position="70"/>
        <end position="141"/>
    </location>
</feature>
<dbReference type="InterPro" id="IPR007185">
    <property type="entry name" value="DNA_pol_a/d/e_bsu"/>
</dbReference>
<dbReference type="GO" id="GO:0006270">
    <property type="term" value="P:DNA replication initiation"/>
    <property type="evidence" value="ECO:0007669"/>
    <property type="project" value="TreeGrafter"/>
</dbReference>
<dbReference type="Pfam" id="PF04042">
    <property type="entry name" value="DNA_pol_E_B"/>
    <property type="match status" value="1"/>
</dbReference>
<evidence type="ECO:0000256" key="1">
    <source>
        <dbReference type="ARBA" id="ARBA00004123"/>
    </source>
</evidence>
<gene>
    <name evidence="7" type="ORF">LSALG_LOCUS5653</name>
</gene>
<keyword evidence="8" id="KW-1185">Reference proteome</keyword>
<evidence type="ECO:0000256" key="3">
    <source>
        <dbReference type="ARBA" id="ARBA00018596"/>
    </source>
</evidence>
<evidence type="ECO:0000256" key="2">
    <source>
        <dbReference type="ARBA" id="ARBA00007299"/>
    </source>
</evidence>
<name>A0AA35YB92_LACSI</name>
<reference evidence="7" key="1">
    <citation type="submission" date="2023-04" db="EMBL/GenBank/DDBJ databases">
        <authorList>
            <person name="Vijverberg K."/>
            <person name="Xiong W."/>
            <person name="Schranz E."/>
        </authorList>
    </citation>
    <scope>NUCLEOTIDE SEQUENCE</scope>
</reference>
<evidence type="ECO:0000313" key="8">
    <source>
        <dbReference type="Proteomes" id="UP001177003"/>
    </source>
</evidence>
<evidence type="ECO:0000313" key="7">
    <source>
        <dbReference type="EMBL" id="CAI9265023.1"/>
    </source>
</evidence>
<sequence>MDGFISASSYSAKKTTMVLFINVDCSPVSSLSANKASCVNTSTSGSQKIPVNKMVRTDSQDPSKRMHAYFQAKPQLLMLLGPFIDSEHPEIKKGALNRTYDDLFCLEILRRLQDYVEYMGSAARVILVPSICDAHHDYVFP</sequence>
<organism evidence="7 8">
    <name type="scientific">Lactuca saligna</name>
    <name type="common">Willowleaf lettuce</name>
    <dbReference type="NCBI Taxonomy" id="75948"/>
    <lineage>
        <taxon>Eukaryota</taxon>
        <taxon>Viridiplantae</taxon>
        <taxon>Streptophyta</taxon>
        <taxon>Embryophyta</taxon>
        <taxon>Tracheophyta</taxon>
        <taxon>Spermatophyta</taxon>
        <taxon>Magnoliopsida</taxon>
        <taxon>eudicotyledons</taxon>
        <taxon>Gunneridae</taxon>
        <taxon>Pentapetalae</taxon>
        <taxon>asterids</taxon>
        <taxon>campanulids</taxon>
        <taxon>Asterales</taxon>
        <taxon>Asteraceae</taxon>
        <taxon>Cichorioideae</taxon>
        <taxon>Cichorieae</taxon>
        <taxon>Lactucinae</taxon>
        <taxon>Lactuca</taxon>
    </lineage>
</organism>
<dbReference type="GO" id="GO:0005658">
    <property type="term" value="C:alpha DNA polymerase:primase complex"/>
    <property type="evidence" value="ECO:0007669"/>
    <property type="project" value="TreeGrafter"/>
</dbReference>
<dbReference type="EMBL" id="OX465086">
    <property type="protein sequence ID" value="CAI9265023.1"/>
    <property type="molecule type" value="Genomic_DNA"/>
</dbReference>
<dbReference type="Gene3D" id="3.60.21.60">
    <property type="match status" value="1"/>
</dbReference>
<dbReference type="PANTHER" id="PTHR23061">
    <property type="entry name" value="DNA POLYMERASE 2 ALPHA 70 KDA SUBUNIT"/>
    <property type="match status" value="1"/>
</dbReference>
<dbReference type="Proteomes" id="UP001177003">
    <property type="component" value="Chromosome 0"/>
</dbReference>
<comment type="similarity">
    <text evidence="2">Belongs to the DNA polymerase alpha subunit B family.</text>
</comment>
<evidence type="ECO:0000256" key="4">
    <source>
        <dbReference type="ARBA" id="ARBA00022705"/>
    </source>
</evidence>
<accession>A0AA35YB92</accession>
<proteinExistence type="inferred from homology"/>
<dbReference type="AlphaFoldDB" id="A0AA35YB92"/>
<dbReference type="InterPro" id="IPR016722">
    <property type="entry name" value="DNA_pol_alpha_bsu"/>
</dbReference>
<dbReference type="GO" id="GO:0003677">
    <property type="term" value="F:DNA binding"/>
    <property type="evidence" value="ECO:0007669"/>
    <property type="project" value="InterPro"/>
</dbReference>
<evidence type="ECO:0000259" key="6">
    <source>
        <dbReference type="Pfam" id="PF04042"/>
    </source>
</evidence>
<protein>
    <recommendedName>
        <fullName evidence="3">DNA polymerase alpha subunit B</fullName>
    </recommendedName>
</protein>
<keyword evidence="4" id="KW-0235">DNA replication</keyword>